<dbReference type="SUPFAM" id="SSF46955">
    <property type="entry name" value="Putative DNA-binding domain"/>
    <property type="match status" value="1"/>
</dbReference>
<protein>
    <submittedName>
        <fullName evidence="2">Excisionase family DNA binding protein</fullName>
    </submittedName>
</protein>
<dbReference type="InterPro" id="IPR041657">
    <property type="entry name" value="HTH_17"/>
</dbReference>
<dbReference type="Gene3D" id="1.10.10.10">
    <property type="entry name" value="Winged helix-like DNA-binding domain superfamily/Winged helix DNA-binding domain"/>
    <property type="match status" value="1"/>
</dbReference>
<accession>A0A840PSA9</accession>
<keyword evidence="3" id="KW-1185">Reference proteome</keyword>
<dbReference type="EMBL" id="JACHIW010000001">
    <property type="protein sequence ID" value="MBB5153172.1"/>
    <property type="molecule type" value="Genomic_DNA"/>
</dbReference>
<dbReference type="Proteomes" id="UP000584374">
    <property type="component" value="Unassembled WGS sequence"/>
</dbReference>
<dbReference type="RefSeq" id="WP_184723610.1">
    <property type="nucleotide sequence ID" value="NZ_JACHIW010000001.1"/>
</dbReference>
<sequence>MIRNLWGIEDVSKYLGVPVGTVYQWRSRGYGPVGRKIGKYIRFKPDDVESWFESQAEGMI</sequence>
<dbReference type="InterPro" id="IPR009061">
    <property type="entry name" value="DNA-bd_dom_put_sf"/>
</dbReference>
<comment type="caution">
    <text evidence="2">The sequence shown here is derived from an EMBL/GenBank/DDBJ whole genome shotgun (WGS) entry which is preliminary data.</text>
</comment>
<evidence type="ECO:0000313" key="3">
    <source>
        <dbReference type="Proteomes" id="UP000584374"/>
    </source>
</evidence>
<reference evidence="2 3" key="1">
    <citation type="submission" date="2020-08" db="EMBL/GenBank/DDBJ databases">
        <title>Sequencing the genomes of 1000 actinobacteria strains.</title>
        <authorList>
            <person name="Klenk H.-P."/>
        </authorList>
    </citation>
    <scope>NUCLEOTIDE SEQUENCE [LARGE SCALE GENOMIC DNA]</scope>
    <source>
        <strain evidence="2 3">DSM 45584</strain>
    </source>
</reference>
<evidence type="ECO:0000259" key="1">
    <source>
        <dbReference type="Pfam" id="PF12728"/>
    </source>
</evidence>
<name>A0A840PSA9_9PSEU</name>
<feature type="domain" description="Helix-turn-helix" evidence="1">
    <location>
        <begin position="8"/>
        <end position="55"/>
    </location>
</feature>
<dbReference type="AlphaFoldDB" id="A0A840PSA9"/>
<evidence type="ECO:0000313" key="2">
    <source>
        <dbReference type="EMBL" id="MBB5153172.1"/>
    </source>
</evidence>
<organism evidence="2 3">
    <name type="scientific">Saccharopolyspora phatthalungensis</name>
    <dbReference type="NCBI Taxonomy" id="664693"/>
    <lineage>
        <taxon>Bacteria</taxon>
        <taxon>Bacillati</taxon>
        <taxon>Actinomycetota</taxon>
        <taxon>Actinomycetes</taxon>
        <taxon>Pseudonocardiales</taxon>
        <taxon>Pseudonocardiaceae</taxon>
        <taxon>Saccharopolyspora</taxon>
    </lineage>
</organism>
<dbReference type="InterPro" id="IPR036388">
    <property type="entry name" value="WH-like_DNA-bd_sf"/>
</dbReference>
<gene>
    <name evidence="2" type="ORF">BJ970_000706</name>
</gene>
<dbReference type="Pfam" id="PF12728">
    <property type="entry name" value="HTH_17"/>
    <property type="match status" value="1"/>
</dbReference>
<proteinExistence type="predicted"/>